<protein>
    <submittedName>
        <fullName evidence="1">Uncharacterized protein</fullName>
    </submittedName>
</protein>
<gene>
    <name evidence="1" type="ORF">SK128_015395</name>
</gene>
<comment type="caution">
    <text evidence="1">The sequence shown here is derived from an EMBL/GenBank/DDBJ whole genome shotgun (WGS) entry which is preliminary data.</text>
</comment>
<sequence>MSCKSTRKPMFKYLIEGEDPPESVNESNVGWIRLFKGCFGLDTSEAKVYSLQRGLWTMPTSSTFLRYDFSHKNEKVYTDLTICYRIRYVLFH</sequence>
<name>A0AAN8XFF8_HALRR</name>
<reference evidence="1 2" key="1">
    <citation type="submission" date="2023-11" db="EMBL/GenBank/DDBJ databases">
        <title>Halocaridina rubra genome assembly.</title>
        <authorList>
            <person name="Smith C."/>
        </authorList>
    </citation>
    <scope>NUCLEOTIDE SEQUENCE [LARGE SCALE GENOMIC DNA]</scope>
    <source>
        <strain evidence="1">EP-1</strain>
        <tissue evidence="1">Whole</tissue>
    </source>
</reference>
<evidence type="ECO:0000313" key="2">
    <source>
        <dbReference type="Proteomes" id="UP001381693"/>
    </source>
</evidence>
<keyword evidence="2" id="KW-1185">Reference proteome</keyword>
<accession>A0AAN8XFF8</accession>
<dbReference type="Proteomes" id="UP001381693">
    <property type="component" value="Unassembled WGS sequence"/>
</dbReference>
<proteinExistence type="predicted"/>
<organism evidence="1 2">
    <name type="scientific">Halocaridina rubra</name>
    <name type="common">Hawaiian red shrimp</name>
    <dbReference type="NCBI Taxonomy" id="373956"/>
    <lineage>
        <taxon>Eukaryota</taxon>
        <taxon>Metazoa</taxon>
        <taxon>Ecdysozoa</taxon>
        <taxon>Arthropoda</taxon>
        <taxon>Crustacea</taxon>
        <taxon>Multicrustacea</taxon>
        <taxon>Malacostraca</taxon>
        <taxon>Eumalacostraca</taxon>
        <taxon>Eucarida</taxon>
        <taxon>Decapoda</taxon>
        <taxon>Pleocyemata</taxon>
        <taxon>Caridea</taxon>
        <taxon>Atyoidea</taxon>
        <taxon>Atyidae</taxon>
        <taxon>Halocaridina</taxon>
    </lineage>
</organism>
<dbReference type="EMBL" id="JAXCGZ010009449">
    <property type="protein sequence ID" value="KAK7077239.1"/>
    <property type="molecule type" value="Genomic_DNA"/>
</dbReference>
<evidence type="ECO:0000313" key="1">
    <source>
        <dbReference type="EMBL" id="KAK7077239.1"/>
    </source>
</evidence>
<dbReference type="AlphaFoldDB" id="A0AAN8XFF8"/>